<evidence type="ECO:0000313" key="2">
    <source>
        <dbReference type="Proteomes" id="UP001500101"/>
    </source>
</evidence>
<proteinExistence type="predicted"/>
<keyword evidence="2" id="KW-1185">Reference proteome</keyword>
<name>A0ABP7YLI9_9SPHI</name>
<organism evidence="1 2">
    <name type="scientific">Sphingobacterium kyonggiense</name>
    <dbReference type="NCBI Taxonomy" id="714075"/>
    <lineage>
        <taxon>Bacteria</taxon>
        <taxon>Pseudomonadati</taxon>
        <taxon>Bacteroidota</taxon>
        <taxon>Sphingobacteriia</taxon>
        <taxon>Sphingobacteriales</taxon>
        <taxon>Sphingobacteriaceae</taxon>
        <taxon>Sphingobacterium</taxon>
    </lineage>
</organism>
<dbReference type="RefSeq" id="WP_344673967.1">
    <property type="nucleotide sequence ID" value="NZ_BAAAZI010000006.1"/>
</dbReference>
<dbReference type="Proteomes" id="UP001500101">
    <property type="component" value="Unassembled WGS sequence"/>
</dbReference>
<evidence type="ECO:0000313" key="1">
    <source>
        <dbReference type="EMBL" id="GAA4137969.1"/>
    </source>
</evidence>
<sequence length="109" mass="12633">MFLKLFEPIFNALGKNTKLALLAMLLAVLIGWGSMAEVRIQTERNNCIDERRLDKDALKSKDSIIAAKDLELDKVRNRLFEYFMRDKETQTNDSILRKSTNKDINKVMP</sequence>
<dbReference type="EMBL" id="BAAAZI010000006">
    <property type="protein sequence ID" value="GAA4137969.1"/>
    <property type="molecule type" value="Genomic_DNA"/>
</dbReference>
<gene>
    <name evidence="1" type="ORF">GCM10022216_14610</name>
</gene>
<accession>A0ABP7YLI9</accession>
<reference evidence="2" key="1">
    <citation type="journal article" date="2019" name="Int. J. Syst. Evol. Microbiol.">
        <title>The Global Catalogue of Microorganisms (GCM) 10K type strain sequencing project: providing services to taxonomists for standard genome sequencing and annotation.</title>
        <authorList>
            <consortium name="The Broad Institute Genomics Platform"/>
            <consortium name="The Broad Institute Genome Sequencing Center for Infectious Disease"/>
            <person name="Wu L."/>
            <person name="Ma J."/>
        </authorList>
    </citation>
    <scope>NUCLEOTIDE SEQUENCE [LARGE SCALE GENOMIC DNA]</scope>
    <source>
        <strain evidence="2">JCM 16704</strain>
    </source>
</reference>
<comment type="caution">
    <text evidence="1">The sequence shown here is derived from an EMBL/GenBank/DDBJ whole genome shotgun (WGS) entry which is preliminary data.</text>
</comment>
<protein>
    <submittedName>
        <fullName evidence="1">Uncharacterized protein</fullName>
    </submittedName>
</protein>